<dbReference type="FunFam" id="3.30.1370.10:FF:000003">
    <property type="entry name" value="poly(RC)-binding protein 2 isoform X1"/>
    <property type="match status" value="1"/>
</dbReference>
<evidence type="ECO:0000256" key="1">
    <source>
        <dbReference type="ARBA" id="ARBA00004496"/>
    </source>
</evidence>
<dbReference type="CTD" id="5094"/>
<dbReference type="FunFam" id="3.30.1370.10:FF:000002">
    <property type="entry name" value="poly(RC)-binding protein 2 isoform X1"/>
    <property type="match status" value="1"/>
</dbReference>
<proteinExistence type="predicted"/>
<dbReference type="CDD" id="cd22515">
    <property type="entry name" value="KH-I_PCBP1_2_rpt1"/>
    <property type="match status" value="1"/>
</dbReference>
<dbReference type="FunFam" id="3.30.1370.10:FF:000005">
    <property type="entry name" value="poly(RC)-binding protein 2 isoform X1"/>
    <property type="match status" value="1"/>
</dbReference>
<feature type="domain" description="K Homology" evidence="8">
    <location>
        <begin position="12"/>
        <end position="80"/>
    </location>
</feature>
<keyword evidence="2" id="KW-0963">Cytoplasm</keyword>
<reference evidence="9" key="3">
    <citation type="submission" date="2025-09" db="UniProtKB">
        <authorList>
            <consortium name="Ensembl"/>
        </authorList>
    </citation>
    <scope>IDENTIFICATION</scope>
</reference>
<name>A0A672VDR4_STRHB</name>
<dbReference type="SUPFAM" id="SSF54791">
    <property type="entry name" value="Eukaryotic type KH-domain (KH-domain type I)"/>
    <property type="match status" value="3"/>
</dbReference>
<dbReference type="Ensembl" id="ENSSHBT00005029274.1">
    <property type="protein sequence ID" value="ENSSHBP00005024598.1"/>
    <property type="gene ID" value="ENSSHBG00005020490.1"/>
</dbReference>
<evidence type="ECO:0000256" key="2">
    <source>
        <dbReference type="ARBA" id="ARBA00022490"/>
    </source>
</evidence>
<dbReference type="AlphaFoldDB" id="A0A672VDR4"/>
<dbReference type="PANTHER" id="PTHR10288">
    <property type="entry name" value="KH DOMAIN CONTAINING RNA BINDING PROTEIN"/>
    <property type="match status" value="1"/>
</dbReference>
<dbReference type="Proteomes" id="UP000472266">
    <property type="component" value="Chromosome 23"/>
</dbReference>
<reference evidence="9 10" key="1">
    <citation type="submission" date="2019-11" db="EMBL/GenBank/DDBJ databases">
        <title>Strigops habroptila (kakapo) genome, bStrHab1, primary haplotype, v2.</title>
        <authorList>
            <person name="Jarvis E.D."/>
            <person name="Howard J."/>
            <person name="Rhie A."/>
            <person name="Phillippy A."/>
            <person name="Korlach J."/>
            <person name="Digby A."/>
            <person name="Iorns D."/>
            <person name="Eason D."/>
            <person name="Robertson B."/>
            <person name="Raemaekers T."/>
            <person name="Howe K."/>
            <person name="Lewin H."/>
            <person name="Damas J."/>
            <person name="Hastie A."/>
            <person name="Tracey A."/>
            <person name="Chow W."/>
            <person name="Fedrigo O."/>
        </authorList>
    </citation>
    <scope>NUCLEOTIDE SEQUENCE [LARGE SCALE GENOMIC DNA]</scope>
</reference>
<dbReference type="PROSITE" id="PS50084">
    <property type="entry name" value="KH_TYPE_1"/>
    <property type="match status" value="3"/>
</dbReference>
<keyword evidence="5" id="KW-0238">DNA-binding</keyword>
<evidence type="ECO:0000259" key="8">
    <source>
        <dbReference type="SMART" id="SM00322"/>
    </source>
</evidence>
<feature type="domain" description="K Homology" evidence="8">
    <location>
        <begin position="237"/>
        <end position="307"/>
    </location>
</feature>
<gene>
    <name evidence="9" type="primary">PCBP2</name>
</gene>
<feature type="region of interest" description="Disordered" evidence="7">
    <location>
        <begin position="314"/>
        <end position="355"/>
    </location>
</feature>
<dbReference type="InterPro" id="IPR004088">
    <property type="entry name" value="KH_dom_type_1"/>
</dbReference>
<dbReference type="GO" id="GO:0003723">
    <property type="term" value="F:RNA binding"/>
    <property type="evidence" value="ECO:0007669"/>
    <property type="project" value="UniProtKB-UniRule"/>
</dbReference>
<dbReference type="GeneID" id="115618624"/>
<dbReference type="SMART" id="SM00322">
    <property type="entry name" value="KH"/>
    <property type="match status" value="3"/>
</dbReference>
<keyword evidence="10" id="KW-1185">Reference proteome</keyword>
<accession>A0A672VDR4</accession>
<evidence type="ECO:0000256" key="3">
    <source>
        <dbReference type="ARBA" id="ARBA00022737"/>
    </source>
</evidence>
<dbReference type="RefSeq" id="XP_030366200.1">
    <property type="nucleotide sequence ID" value="XM_030510340.1"/>
</dbReference>
<keyword evidence="3" id="KW-0677">Repeat</keyword>
<dbReference type="Gene3D" id="3.30.1370.10">
    <property type="entry name" value="K Homology domain, type 1"/>
    <property type="match status" value="3"/>
</dbReference>
<evidence type="ECO:0000313" key="9">
    <source>
        <dbReference type="Ensembl" id="ENSSHBP00005024598.1"/>
    </source>
</evidence>
<dbReference type="GO" id="GO:0005737">
    <property type="term" value="C:cytoplasm"/>
    <property type="evidence" value="ECO:0007669"/>
    <property type="project" value="UniProtKB-SubCell"/>
</dbReference>
<sequence>MDTGVIEGGLNVTLTIRLLMHGKEVGSIIGKKGESVKKMREESGARINISEGNCPERIITLAGPTNAIFKAFAMIIDKLEEDISSSMTNSTAASRPPVTLRLVVPASQCGSLIGKGGCKIKEIRESTGAQVQVAGDMLPNSTERAITIAGIPQSIIECVKQICVVMLESPPKGVTIPYRPKPSSSPVIFAGGQLTKLHQLAMQQSHFPMSHGNTGFSGIESSSPEVKGYWGLDASAQTTSHELTIPNDLIGCIIGRQGAKINEIRQMSGAQIKIANPVEGSTDRQVTITGSAASISLAQYLINVSLESAKPSSQAASATAPDHLSINLSQPSTPSSSSSSSSSSTTTTTTPSLAAAAASEAPVSLPNPLASAPCVSSLLGMKPVPLLALNVVSAAKGASAPAVPAATNKLKAEKQRFAPY</sequence>
<protein>
    <submittedName>
        <fullName evidence="9">Poly(rC) binding protein 2</fullName>
    </submittedName>
</protein>
<comment type="subcellular location">
    <subcellularLocation>
        <location evidence="1">Cytoplasm</location>
    </subcellularLocation>
</comment>
<dbReference type="CDD" id="cd22518">
    <property type="entry name" value="KH-I_PCBP1_2_rpt2"/>
    <property type="match status" value="1"/>
</dbReference>
<evidence type="ECO:0000313" key="10">
    <source>
        <dbReference type="Proteomes" id="UP000472266"/>
    </source>
</evidence>
<dbReference type="Pfam" id="PF00013">
    <property type="entry name" value="KH_1"/>
    <property type="match status" value="3"/>
</dbReference>
<dbReference type="InterPro" id="IPR036612">
    <property type="entry name" value="KH_dom_type_1_sf"/>
</dbReference>
<organism evidence="9 10">
    <name type="scientific">Strigops habroptila</name>
    <name type="common">Kakapo</name>
    <dbReference type="NCBI Taxonomy" id="2489341"/>
    <lineage>
        <taxon>Eukaryota</taxon>
        <taxon>Metazoa</taxon>
        <taxon>Chordata</taxon>
        <taxon>Craniata</taxon>
        <taxon>Vertebrata</taxon>
        <taxon>Euteleostomi</taxon>
        <taxon>Archelosauria</taxon>
        <taxon>Archosauria</taxon>
        <taxon>Dinosauria</taxon>
        <taxon>Saurischia</taxon>
        <taxon>Theropoda</taxon>
        <taxon>Coelurosauria</taxon>
        <taxon>Aves</taxon>
        <taxon>Neognathae</taxon>
        <taxon>Neoaves</taxon>
        <taxon>Telluraves</taxon>
        <taxon>Australaves</taxon>
        <taxon>Psittaciformes</taxon>
        <taxon>Psittacidae</taxon>
        <taxon>Strigops</taxon>
    </lineage>
</organism>
<dbReference type="GeneTree" id="ENSGT00940000154129"/>
<feature type="domain" description="K Homology" evidence="8">
    <location>
        <begin position="96"/>
        <end position="167"/>
    </location>
</feature>
<evidence type="ECO:0000256" key="7">
    <source>
        <dbReference type="SAM" id="MobiDB-lite"/>
    </source>
</evidence>
<reference evidence="9" key="2">
    <citation type="submission" date="2025-08" db="UniProtKB">
        <authorList>
            <consortium name="Ensembl"/>
        </authorList>
    </citation>
    <scope>IDENTIFICATION</scope>
</reference>
<evidence type="ECO:0000256" key="5">
    <source>
        <dbReference type="ARBA" id="ARBA00023125"/>
    </source>
</evidence>
<evidence type="ECO:0000256" key="4">
    <source>
        <dbReference type="ARBA" id="ARBA00022884"/>
    </source>
</evidence>
<dbReference type="GO" id="GO:0003677">
    <property type="term" value="F:DNA binding"/>
    <property type="evidence" value="ECO:0007669"/>
    <property type="project" value="UniProtKB-KW"/>
</dbReference>
<evidence type="ECO:0000256" key="6">
    <source>
        <dbReference type="PROSITE-ProRule" id="PRU00117"/>
    </source>
</evidence>
<feature type="compositionally biased region" description="Low complexity" evidence="7">
    <location>
        <begin position="328"/>
        <end position="355"/>
    </location>
</feature>
<keyword evidence="4 6" id="KW-0694">RNA-binding</keyword>
<dbReference type="InterPro" id="IPR004087">
    <property type="entry name" value="KH_dom"/>
</dbReference>
<dbReference type="CDD" id="cd22521">
    <property type="entry name" value="KH-I_PCBP1_2_rpt3"/>
    <property type="match status" value="1"/>
</dbReference>